<dbReference type="Pfam" id="PF12728">
    <property type="entry name" value="HTH_17"/>
    <property type="match status" value="1"/>
</dbReference>
<sequence>MGEASAAQGPYYRPAEVARLLRCSEWWIKEQARHRRIPFSWIGGSYLFTEEHIAAIVRLFEVKPGDDIPAVHRRGRADGASSTDDPGAVPIRLRARPPRRARRAERAAA</sequence>
<evidence type="ECO:0000313" key="3">
    <source>
        <dbReference type="EMBL" id="RZU50674.1"/>
    </source>
</evidence>
<comment type="caution">
    <text evidence="3">The sequence shown here is derived from an EMBL/GenBank/DDBJ whole genome shotgun (WGS) entry which is preliminary data.</text>
</comment>
<feature type="region of interest" description="Disordered" evidence="1">
    <location>
        <begin position="72"/>
        <end position="109"/>
    </location>
</feature>
<dbReference type="Proteomes" id="UP000292564">
    <property type="component" value="Unassembled WGS sequence"/>
</dbReference>
<dbReference type="EMBL" id="SHKY01000001">
    <property type="protein sequence ID" value="RZU50674.1"/>
    <property type="molecule type" value="Genomic_DNA"/>
</dbReference>
<proteinExistence type="predicted"/>
<dbReference type="OrthoDB" id="4949931at2"/>
<evidence type="ECO:0000259" key="2">
    <source>
        <dbReference type="Pfam" id="PF12728"/>
    </source>
</evidence>
<reference evidence="3 4" key="1">
    <citation type="submission" date="2019-02" db="EMBL/GenBank/DDBJ databases">
        <title>Sequencing the genomes of 1000 actinobacteria strains.</title>
        <authorList>
            <person name="Klenk H.-P."/>
        </authorList>
    </citation>
    <scope>NUCLEOTIDE SEQUENCE [LARGE SCALE GENOMIC DNA]</scope>
    <source>
        <strain evidence="3 4">DSM 45162</strain>
    </source>
</reference>
<organism evidence="3 4">
    <name type="scientific">Krasilnikovia cinnamomea</name>
    <dbReference type="NCBI Taxonomy" id="349313"/>
    <lineage>
        <taxon>Bacteria</taxon>
        <taxon>Bacillati</taxon>
        <taxon>Actinomycetota</taxon>
        <taxon>Actinomycetes</taxon>
        <taxon>Micromonosporales</taxon>
        <taxon>Micromonosporaceae</taxon>
        <taxon>Krasilnikovia</taxon>
    </lineage>
</organism>
<evidence type="ECO:0000256" key="1">
    <source>
        <dbReference type="SAM" id="MobiDB-lite"/>
    </source>
</evidence>
<dbReference type="InterPro" id="IPR041657">
    <property type="entry name" value="HTH_17"/>
</dbReference>
<keyword evidence="4" id="KW-1185">Reference proteome</keyword>
<feature type="compositionally biased region" description="Basic residues" evidence="1">
    <location>
        <begin position="93"/>
        <end position="103"/>
    </location>
</feature>
<evidence type="ECO:0000313" key="4">
    <source>
        <dbReference type="Proteomes" id="UP000292564"/>
    </source>
</evidence>
<name>A0A4Q7ZJJ2_9ACTN</name>
<dbReference type="RefSeq" id="WP_130509560.1">
    <property type="nucleotide sequence ID" value="NZ_SHKY01000001.1"/>
</dbReference>
<gene>
    <name evidence="3" type="ORF">EV385_2452</name>
</gene>
<dbReference type="AlphaFoldDB" id="A0A4Q7ZJJ2"/>
<feature type="domain" description="Helix-turn-helix" evidence="2">
    <location>
        <begin position="11"/>
        <end position="55"/>
    </location>
</feature>
<protein>
    <submittedName>
        <fullName evidence="3">Helix-turn-helix protein</fullName>
    </submittedName>
</protein>
<accession>A0A4Q7ZJJ2</accession>